<evidence type="ECO:0000313" key="2">
    <source>
        <dbReference type="Proteomes" id="UP000053105"/>
    </source>
</evidence>
<dbReference type="EMBL" id="KQ437798">
    <property type="protein sequence ID" value="KOX67292.1"/>
    <property type="molecule type" value="Genomic_DNA"/>
</dbReference>
<organism evidence="1 2">
    <name type="scientific">Melipona quadrifasciata</name>
    <dbReference type="NCBI Taxonomy" id="166423"/>
    <lineage>
        <taxon>Eukaryota</taxon>
        <taxon>Metazoa</taxon>
        <taxon>Ecdysozoa</taxon>
        <taxon>Arthropoda</taxon>
        <taxon>Hexapoda</taxon>
        <taxon>Insecta</taxon>
        <taxon>Pterygota</taxon>
        <taxon>Neoptera</taxon>
        <taxon>Endopterygota</taxon>
        <taxon>Hymenoptera</taxon>
        <taxon>Apocrita</taxon>
        <taxon>Aculeata</taxon>
        <taxon>Apoidea</taxon>
        <taxon>Anthophila</taxon>
        <taxon>Apidae</taxon>
        <taxon>Melipona</taxon>
    </lineage>
</organism>
<dbReference type="STRING" id="166423.A0A0N0BBA4"/>
<keyword evidence="2" id="KW-1185">Reference proteome</keyword>
<accession>A0A0N0BBA4</accession>
<protein>
    <recommendedName>
        <fullName evidence="3">Copia protein</fullName>
    </recommendedName>
</protein>
<gene>
    <name evidence="1" type="ORF">WN51_00008</name>
</gene>
<dbReference type="Proteomes" id="UP000053105">
    <property type="component" value="Unassembled WGS sequence"/>
</dbReference>
<proteinExistence type="predicted"/>
<reference evidence="1 2" key="1">
    <citation type="submission" date="2015-07" db="EMBL/GenBank/DDBJ databases">
        <title>The genome of Melipona quadrifasciata.</title>
        <authorList>
            <person name="Pan H."/>
            <person name="Kapheim K."/>
        </authorList>
    </citation>
    <scope>NUCLEOTIDE SEQUENCE [LARGE SCALE GENOMIC DNA]</scope>
    <source>
        <strain evidence="1">0111107301</strain>
        <tissue evidence="1">Whole body</tissue>
    </source>
</reference>
<name>A0A0N0BBA4_9HYME</name>
<feature type="non-terminal residue" evidence="1">
    <location>
        <position position="1"/>
    </location>
</feature>
<dbReference type="OrthoDB" id="413361at2759"/>
<sequence length="84" mass="9749">AANTGIYIRYRVKSRVHGKTPYEIWYNKIPNIQEIKEIWMCSVCIEKGRKFELKTVKGIFMGTMIAKHTGYTYKEQGASNVTVM</sequence>
<evidence type="ECO:0008006" key="3">
    <source>
        <dbReference type="Google" id="ProtNLM"/>
    </source>
</evidence>
<dbReference type="AlphaFoldDB" id="A0A0N0BBA4"/>
<evidence type="ECO:0000313" key="1">
    <source>
        <dbReference type="EMBL" id="KOX67292.1"/>
    </source>
</evidence>